<sequence length="272" mass="29463">MHSVVCVKQVPDTSEVSIDPETNTIIREGVPSIINPYDLHGVEAALQLKDKYGGKVTILTMGPPQAETAIKRALSFGADKGILLSDRAFAGSDTLATSYIIAQAIKKIIEEEGVDLIFCGKQAIDGDTAQVGPGIAKRLDLNQLTYVIELDDVNLDKEELRISRKLESGKEVVKAQMPALLTVVKDLNEIRYASLPDMIKGAKAEIEMWGKSDIKLDESKIGLSGSPTQVGRIFPPPQREGGEMISEDGEEPTESAKILVEKLVGIEVIPNK</sequence>
<evidence type="ECO:0000259" key="3">
    <source>
        <dbReference type="SMART" id="SM00893"/>
    </source>
</evidence>
<dbReference type="InterPro" id="IPR012255">
    <property type="entry name" value="ETF_b"/>
</dbReference>
<dbReference type="PANTHER" id="PTHR21294">
    <property type="entry name" value="ELECTRON TRANSFER FLAVOPROTEIN BETA-SUBUNIT"/>
    <property type="match status" value="1"/>
</dbReference>
<dbReference type="RefSeq" id="WP_078811099.1">
    <property type="nucleotide sequence ID" value="NZ_FUWM01000033.1"/>
</dbReference>
<feature type="region of interest" description="Disordered" evidence="2">
    <location>
        <begin position="225"/>
        <end position="252"/>
    </location>
</feature>
<dbReference type="InterPro" id="IPR014729">
    <property type="entry name" value="Rossmann-like_a/b/a_fold"/>
</dbReference>
<evidence type="ECO:0000313" key="4">
    <source>
        <dbReference type="EMBL" id="SKA07725.1"/>
    </source>
</evidence>
<evidence type="ECO:0000256" key="1">
    <source>
        <dbReference type="ARBA" id="ARBA00042002"/>
    </source>
</evidence>
<dbReference type="CDD" id="cd01714">
    <property type="entry name" value="ETF_beta"/>
    <property type="match status" value="1"/>
</dbReference>
<organism evidence="4 5">
    <name type="scientific">Selenihalanaerobacter shriftii</name>
    <dbReference type="NCBI Taxonomy" id="142842"/>
    <lineage>
        <taxon>Bacteria</taxon>
        <taxon>Bacillati</taxon>
        <taxon>Bacillota</taxon>
        <taxon>Clostridia</taxon>
        <taxon>Halanaerobiales</taxon>
        <taxon>Halobacteroidaceae</taxon>
        <taxon>Selenihalanaerobacter</taxon>
    </lineage>
</organism>
<name>A0A1T4QVI6_9FIRM</name>
<dbReference type="PIRSF" id="PIRSF000090">
    <property type="entry name" value="Beta-ETF"/>
    <property type="match status" value="1"/>
</dbReference>
<dbReference type="AlphaFoldDB" id="A0A1T4QVI6"/>
<dbReference type="PANTHER" id="PTHR21294:SF17">
    <property type="entry name" value="PROTEIN FIXA"/>
    <property type="match status" value="1"/>
</dbReference>
<dbReference type="Proteomes" id="UP000190625">
    <property type="component" value="Unassembled WGS sequence"/>
</dbReference>
<dbReference type="STRING" id="142842.SAMN02745118_02712"/>
<dbReference type="Pfam" id="PF01012">
    <property type="entry name" value="ETF"/>
    <property type="match status" value="1"/>
</dbReference>
<dbReference type="SUPFAM" id="SSF52402">
    <property type="entry name" value="Adenine nucleotide alpha hydrolases-like"/>
    <property type="match status" value="1"/>
</dbReference>
<dbReference type="GO" id="GO:0009055">
    <property type="term" value="F:electron transfer activity"/>
    <property type="evidence" value="ECO:0007669"/>
    <property type="project" value="InterPro"/>
</dbReference>
<keyword evidence="5" id="KW-1185">Reference proteome</keyword>
<feature type="domain" description="Electron transfer flavoprotein alpha/beta-subunit N-terminal" evidence="3">
    <location>
        <begin position="22"/>
        <end position="218"/>
    </location>
</feature>
<proteinExistence type="predicted"/>
<evidence type="ECO:0000256" key="2">
    <source>
        <dbReference type="SAM" id="MobiDB-lite"/>
    </source>
</evidence>
<dbReference type="Gene3D" id="3.40.50.620">
    <property type="entry name" value="HUPs"/>
    <property type="match status" value="1"/>
</dbReference>
<reference evidence="5" key="1">
    <citation type="submission" date="2017-02" db="EMBL/GenBank/DDBJ databases">
        <authorList>
            <person name="Varghese N."/>
            <person name="Submissions S."/>
        </authorList>
    </citation>
    <scope>NUCLEOTIDE SEQUENCE [LARGE SCALE GENOMIC DNA]</scope>
    <source>
        <strain evidence="5">ATCC BAA-73</strain>
    </source>
</reference>
<dbReference type="InterPro" id="IPR033948">
    <property type="entry name" value="ETF_beta_N"/>
</dbReference>
<protein>
    <recommendedName>
        <fullName evidence="1">Electron transfer flavoprotein small subunit</fullName>
    </recommendedName>
</protein>
<gene>
    <name evidence="4" type="ORF">SAMN02745118_02712</name>
</gene>
<dbReference type="OrthoDB" id="9804960at2"/>
<dbReference type="InterPro" id="IPR014730">
    <property type="entry name" value="ETF_a/b_N"/>
</dbReference>
<accession>A0A1T4QVI6</accession>
<dbReference type="SMART" id="SM00893">
    <property type="entry name" value="ETF"/>
    <property type="match status" value="1"/>
</dbReference>
<evidence type="ECO:0000313" key="5">
    <source>
        <dbReference type="Proteomes" id="UP000190625"/>
    </source>
</evidence>
<dbReference type="EMBL" id="FUWM01000033">
    <property type="protein sequence ID" value="SKA07725.1"/>
    <property type="molecule type" value="Genomic_DNA"/>
</dbReference>